<dbReference type="InterPro" id="IPR010608">
    <property type="entry name" value="DUF1195"/>
</dbReference>
<gene>
    <name evidence="2" type="ORF">Cni_G07932</name>
</gene>
<protein>
    <submittedName>
        <fullName evidence="2">Uncharacterized protein</fullName>
    </submittedName>
</protein>
<dbReference type="EMBL" id="CP136891">
    <property type="protein sequence ID" value="WOK99220.1"/>
    <property type="molecule type" value="Genomic_DNA"/>
</dbReference>
<reference evidence="2 3" key="1">
    <citation type="submission" date="2023-10" db="EMBL/GenBank/DDBJ databases">
        <title>Chromosome-scale genome assembly provides insights into flower coloration mechanisms of Canna indica.</title>
        <authorList>
            <person name="Li C."/>
        </authorList>
    </citation>
    <scope>NUCLEOTIDE SEQUENCE [LARGE SCALE GENOMIC DNA]</scope>
    <source>
        <tissue evidence="2">Flower</tissue>
    </source>
</reference>
<evidence type="ECO:0000313" key="2">
    <source>
        <dbReference type="EMBL" id="WOK99220.1"/>
    </source>
</evidence>
<dbReference type="AlphaFoldDB" id="A0AAQ3Q7F0"/>
<evidence type="ECO:0000256" key="1">
    <source>
        <dbReference type="SAM" id="Phobius"/>
    </source>
</evidence>
<sequence length="186" mass="20728">MKEGGDLLPLSDYTAGGSASTTKVSPFTDAGLFGKGRYKFWALAAILLLAFWSMFTGTVTLRWSAGDLTRLERHLDGPVRADLDILEMEEREKVVKHMWDAYAHNRRIRMPRFWQEAFKAAYEELAGDDPTARDAAITEIARMSVLMGDPEVHPLNPKETEVARKKMVGGDITSSMATSLSSMEAR</sequence>
<name>A0AAQ3Q7F0_9LILI</name>
<keyword evidence="3" id="KW-1185">Reference proteome</keyword>
<dbReference type="PANTHER" id="PTHR34358:SF2">
    <property type="entry name" value="OS03G0411600 PROTEIN"/>
    <property type="match status" value="1"/>
</dbReference>
<proteinExistence type="predicted"/>
<keyword evidence="1" id="KW-0472">Membrane</keyword>
<dbReference type="Proteomes" id="UP001327560">
    <property type="component" value="Chromosome 2"/>
</dbReference>
<dbReference type="Pfam" id="PF06708">
    <property type="entry name" value="DUF1195"/>
    <property type="match status" value="1"/>
</dbReference>
<accession>A0AAQ3Q7F0</accession>
<keyword evidence="1" id="KW-1133">Transmembrane helix</keyword>
<evidence type="ECO:0000313" key="3">
    <source>
        <dbReference type="Proteomes" id="UP001327560"/>
    </source>
</evidence>
<feature type="transmembrane region" description="Helical" evidence="1">
    <location>
        <begin position="40"/>
        <end position="63"/>
    </location>
</feature>
<dbReference type="PANTHER" id="PTHR34358">
    <property type="entry name" value="OS03G0411600 PROTEIN"/>
    <property type="match status" value="1"/>
</dbReference>
<keyword evidence="1" id="KW-0812">Transmembrane</keyword>
<organism evidence="2 3">
    <name type="scientific">Canna indica</name>
    <name type="common">Indian-shot</name>
    <dbReference type="NCBI Taxonomy" id="4628"/>
    <lineage>
        <taxon>Eukaryota</taxon>
        <taxon>Viridiplantae</taxon>
        <taxon>Streptophyta</taxon>
        <taxon>Embryophyta</taxon>
        <taxon>Tracheophyta</taxon>
        <taxon>Spermatophyta</taxon>
        <taxon>Magnoliopsida</taxon>
        <taxon>Liliopsida</taxon>
        <taxon>Zingiberales</taxon>
        <taxon>Cannaceae</taxon>
        <taxon>Canna</taxon>
    </lineage>
</organism>